<name>A0AAE0ZI19_9GAST</name>
<dbReference type="Gene3D" id="3.40.50.620">
    <property type="entry name" value="HUPs"/>
    <property type="match status" value="1"/>
</dbReference>
<proteinExistence type="predicted"/>
<dbReference type="PANTHER" id="PTHR46989">
    <property type="entry name" value="USP DOMAIN-CONTAINING PROTEIN"/>
    <property type="match status" value="1"/>
</dbReference>
<keyword evidence="1" id="KW-0175">Coiled coil</keyword>
<evidence type="ECO:0000313" key="3">
    <source>
        <dbReference type="EMBL" id="KAK3769698.1"/>
    </source>
</evidence>
<dbReference type="AlphaFoldDB" id="A0AAE0ZI19"/>
<feature type="coiled-coil region" evidence="1">
    <location>
        <begin position="64"/>
        <end position="91"/>
    </location>
</feature>
<evidence type="ECO:0000259" key="2">
    <source>
        <dbReference type="Pfam" id="PF00582"/>
    </source>
</evidence>
<sequence>MDGSKYADQVFDWYVKYFYRENDFVLIVYCSEHGALLTKPVPFNDPSFISKLANEEEVEIVKLLKSYQAKLNDAKQEHANLKGSVQRLSGRKPGQMIVEQASGQSIDLILTGARGTSSLKTSLVGGVALYIMQNSRVPVLIVRHNE</sequence>
<dbReference type="Pfam" id="PF00582">
    <property type="entry name" value="Usp"/>
    <property type="match status" value="1"/>
</dbReference>
<dbReference type="InterPro" id="IPR006016">
    <property type="entry name" value="UspA"/>
</dbReference>
<evidence type="ECO:0000313" key="4">
    <source>
        <dbReference type="Proteomes" id="UP001283361"/>
    </source>
</evidence>
<dbReference type="Proteomes" id="UP001283361">
    <property type="component" value="Unassembled WGS sequence"/>
</dbReference>
<dbReference type="EMBL" id="JAWDGP010003892">
    <property type="protein sequence ID" value="KAK3769698.1"/>
    <property type="molecule type" value="Genomic_DNA"/>
</dbReference>
<gene>
    <name evidence="3" type="ORF">RRG08_004949</name>
</gene>
<dbReference type="InterPro" id="IPR014729">
    <property type="entry name" value="Rossmann-like_a/b/a_fold"/>
</dbReference>
<comment type="caution">
    <text evidence="3">The sequence shown here is derived from an EMBL/GenBank/DDBJ whole genome shotgun (WGS) entry which is preliminary data.</text>
</comment>
<organism evidence="3 4">
    <name type="scientific">Elysia crispata</name>
    <name type="common">lettuce slug</name>
    <dbReference type="NCBI Taxonomy" id="231223"/>
    <lineage>
        <taxon>Eukaryota</taxon>
        <taxon>Metazoa</taxon>
        <taxon>Spiralia</taxon>
        <taxon>Lophotrochozoa</taxon>
        <taxon>Mollusca</taxon>
        <taxon>Gastropoda</taxon>
        <taxon>Heterobranchia</taxon>
        <taxon>Euthyneura</taxon>
        <taxon>Panpulmonata</taxon>
        <taxon>Sacoglossa</taxon>
        <taxon>Placobranchoidea</taxon>
        <taxon>Plakobranchidae</taxon>
        <taxon>Elysia</taxon>
    </lineage>
</organism>
<feature type="domain" description="UspA" evidence="2">
    <location>
        <begin position="1"/>
        <end position="143"/>
    </location>
</feature>
<dbReference type="SUPFAM" id="SSF52402">
    <property type="entry name" value="Adenine nucleotide alpha hydrolases-like"/>
    <property type="match status" value="1"/>
</dbReference>
<dbReference type="PANTHER" id="PTHR46989:SF3">
    <property type="entry name" value="USPA DOMAIN-CONTAINING PROTEIN"/>
    <property type="match status" value="1"/>
</dbReference>
<accession>A0AAE0ZI19</accession>
<protein>
    <recommendedName>
        <fullName evidence="2">UspA domain-containing protein</fullName>
    </recommendedName>
</protein>
<evidence type="ECO:0000256" key="1">
    <source>
        <dbReference type="SAM" id="Coils"/>
    </source>
</evidence>
<reference evidence="3" key="1">
    <citation type="journal article" date="2023" name="G3 (Bethesda)">
        <title>A reference genome for the long-term kleptoplast-retaining sea slug Elysia crispata morphotype clarki.</title>
        <authorList>
            <person name="Eastman K.E."/>
            <person name="Pendleton A.L."/>
            <person name="Shaikh M.A."/>
            <person name="Suttiyut T."/>
            <person name="Ogas R."/>
            <person name="Tomko P."/>
            <person name="Gavelis G."/>
            <person name="Widhalm J.R."/>
            <person name="Wisecaver J.H."/>
        </authorList>
    </citation>
    <scope>NUCLEOTIDE SEQUENCE</scope>
    <source>
        <strain evidence="3">ECLA1</strain>
    </source>
</reference>
<dbReference type="CDD" id="cd23659">
    <property type="entry name" value="USP_At3g01520-like"/>
    <property type="match status" value="1"/>
</dbReference>
<dbReference type="InterPro" id="IPR006015">
    <property type="entry name" value="Universal_stress_UspA"/>
</dbReference>
<dbReference type="PRINTS" id="PR01438">
    <property type="entry name" value="UNVRSLSTRESS"/>
</dbReference>
<keyword evidence="4" id="KW-1185">Reference proteome</keyword>